<dbReference type="SUPFAM" id="SSF81342">
    <property type="entry name" value="Transmembrane di-heme cytochromes"/>
    <property type="match status" value="1"/>
</dbReference>
<keyword evidence="4 6" id="KW-1133">Transmembrane helix</keyword>
<comment type="subcellular location">
    <subcellularLocation>
        <location evidence="1">Cell membrane</location>
        <topology evidence="1">Multi-pass membrane protein</topology>
    </subcellularLocation>
</comment>
<dbReference type="InterPro" id="IPR016174">
    <property type="entry name" value="Di-haem_cyt_TM"/>
</dbReference>
<dbReference type="AlphaFoldDB" id="A0A4Q2S5H2"/>
<name>A0A4Q2S5H2_9ACTN</name>
<evidence type="ECO:0000256" key="5">
    <source>
        <dbReference type="ARBA" id="ARBA00023136"/>
    </source>
</evidence>
<feature type="domain" description="Cytochrome b561 bacterial/Ni-hydrogenase" evidence="7">
    <location>
        <begin position="15"/>
        <end position="187"/>
    </location>
</feature>
<dbReference type="Proteomes" id="UP000291838">
    <property type="component" value="Unassembled WGS sequence"/>
</dbReference>
<evidence type="ECO:0000256" key="3">
    <source>
        <dbReference type="ARBA" id="ARBA00022692"/>
    </source>
</evidence>
<dbReference type="EMBL" id="SDWS01000001">
    <property type="protein sequence ID" value="RYB96586.1"/>
    <property type="molecule type" value="Genomic_DNA"/>
</dbReference>
<dbReference type="RefSeq" id="WP_129473535.1">
    <property type="nucleotide sequence ID" value="NZ_SDWS01000001.1"/>
</dbReference>
<dbReference type="OrthoDB" id="7280471at2"/>
<proteinExistence type="predicted"/>
<dbReference type="GO" id="GO:0009055">
    <property type="term" value="F:electron transfer activity"/>
    <property type="evidence" value="ECO:0007669"/>
    <property type="project" value="InterPro"/>
</dbReference>
<keyword evidence="3 6" id="KW-0812">Transmembrane</keyword>
<feature type="transmembrane region" description="Helical" evidence="6">
    <location>
        <begin position="21"/>
        <end position="40"/>
    </location>
</feature>
<evidence type="ECO:0000256" key="2">
    <source>
        <dbReference type="ARBA" id="ARBA00022475"/>
    </source>
</evidence>
<keyword evidence="9" id="KW-1185">Reference proteome</keyword>
<protein>
    <recommendedName>
        <fullName evidence="7">Cytochrome b561 bacterial/Ni-hydrogenase domain-containing protein</fullName>
    </recommendedName>
</protein>
<evidence type="ECO:0000256" key="4">
    <source>
        <dbReference type="ARBA" id="ARBA00022989"/>
    </source>
</evidence>
<keyword evidence="2" id="KW-1003">Cell membrane</keyword>
<sequence length="193" mass="20686">MSDTTASAEETVRGYRWSQKAMHWLTVAAVAAQLAVGYNLDLDGPDCDPPGEERSGGDTSDAFEDRLDRLEDACEARAGDYDLVGGSFDLAELHLALGLAVLVLGVLRPLLRKVAGLPPWSEHLSAGQRRLAGLTEKSLMLLLVVVPLSGILLIGTGDDSWLPLHIGAHVAFFAALAAHLVTNLRPAILRRML</sequence>
<accession>A0A4Q2S5H2</accession>
<gene>
    <name evidence="8" type="ORF">EUA06_03225</name>
</gene>
<evidence type="ECO:0000259" key="7">
    <source>
        <dbReference type="Pfam" id="PF01292"/>
    </source>
</evidence>
<dbReference type="InterPro" id="IPR011577">
    <property type="entry name" value="Cyt_b561_bac/Ni-Hgenase"/>
</dbReference>
<feature type="transmembrane region" description="Helical" evidence="6">
    <location>
        <begin position="139"/>
        <end position="156"/>
    </location>
</feature>
<reference evidence="8 9" key="1">
    <citation type="submission" date="2019-01" db="EMBL/GenBank/DDBJ databases">
        <title>Novel species of Nocardioides.</title>
        <authorList>
            <person name="Liu Q."/>
            <person name="Xin Y.-H."/>
        </authorList>
    </citation>
    <scope>NUCLEOTIDE SEQUENCE [LARGE SCALE GENOMIC DNA]</scope>
    <source>
        <strain evidence="8 9">HLT3-15</strain>
    </source>
</reference>
<evidence type="ECO:0000256" key="6">
    <source>
        <dbReference type="SAM" id="Phobius"/>
    </source>
</evidence>
<feature type="transmembrane region" description="Helical" evidence="6">
    <location>
        <begin position="162"/>
        <end position="182"/>
    </location>
</feature>
<dbReference type="GO" id="GO:0005886">
    <property type="term" value="C:plasma membrane"/>
    <property type="evidence" value="ECO:0007669"/>
    <property type="project" value="UniProtKB-SubCell"/>
</dbReference>
<feature type="transmembrane region" description="Helical" evidence="6">
    <location>
        <begin position="93"/>
        <end position="111"/>
    </location>
</feature>
<comment type="caution">
    <text evidence="8">The sequence shown here is derived from an EMBL/GenBank/DDBJ whole genome shotgun (WGS) entry which is preliminary data.</text>
</comment>
<dbReference type="GO" id="GO:0022904">
    <property type="term" value="P:respiratory electron transport chain"/>
    <property type="evidence" value="ECO:0007669"/>
    <property type="project" value="InterPro"/>
</dbReference>
<organism evidence="8 9">
    <name type="scientific">Nocardioides glacieisoli</name>
    <dbReference type="NCBI Taxonomy" id="1168730"/>
    <lineage>
        <taxon>Bacteria</taxon>
        <taxon>Bacillati</taxon>
        <taxon>Actinomycetota</taxon>
        <taxon>Actinomycetes</taxon>
        <taxon>Propionibacteriales</taxon>
        <taxon>Nocardioidaceae</taxon>
        <taxon>Nocardioides</taxon>
    </lineage>
</organism>
<dbReference type="Pfam" id="PF01292">
    <property type="entry name" value="Ni_hydr_CYTB"/>
    <property type="match status" value="1"/>
</dbReference>
<evidence type="ECO:0000313" key="9">
    <source>
        <dbReference type="Proteomes" id="UP000291838"/>
    </source>
</evidence>
<evidence type="ECO:0000313" key="8">
    <source>
        <dbReference type="EMBL" id="RYB96586.1"/>
    </source>
</evidence>
<evidence type="ECO:0000256" key="1">
    <source>
        <dbReference type="ARBA" id="ARBA00004651"/>
    </source>
</evidence>
<keyword evidence="5 6" id="KW-0472">Membrane</keyword>